<protein>
    <submittedName>
        <fullName evidence="6">UbiA family prenyltransferase</fullName>
    </submittedName>
</protein>
<keyword evidence="7" id="KW-1185">Reference proteome</keyword>
<evidence type="ECO:0000256" key="5">
    <source>
        <dbReference type="SAM" id="Phobius"/>
    </source>
</evidence>
<dbReference type="Proteomes" id="UP001501074">
    <property type="component" value="Unassembled WGS sequence"/>
</dbReference>
<feature type="transmembrane region" description="Helical" evidence="5">
    <location>
        <begin position="97"/>
        <end position="113"/>
    </location>
</feature>
<feature type="transmembrane region" description="Helical" evidence="5">
    <location>
        <begin position="125"/>
        <end position="144"/>
    </location>
</feature>
<evidence type="ECO:0000256" key="4">
    <source>
        <dbReference type="ARBA" id="ARBA00023136"/>
    </source>
</evidence>
<dbReference type="Pfam" id="PF01040">
    <property type="entry name" value="UbiA"/>
    <property type="match status" value="1"/>
</dbReference>
<evidence type="ECO:0000313" key="6">
    <source>
        <dbReference type="EMBL" id="GAA3592679.1"/>
    </source>
</evidence>
<dbReference type="Gene3D" id="1.10.357.140">
    <property type="entry name" value="UbiA prenyltransferase"/>
    <property type="match status" value="1"/>
</dbReference>
<sequence>MPSAAVTVFATAYALAVQNGLSVEGWGRAGSVGAAILAGQLCVGWSNDAFDASRDQVAQRADKPISAGLIDARVVAASAGCAAAAAVLLSWRLGDDAGLYHLIAVLSAVGYNAGLKSTPISPLPYLVSFGLLPAIASLAVLGGWPPASTIGAAALLGAGAHFANTVGDTEADALTGVRGLPQRIGPTRSLSVMAVLIALAAACLLAGVLGSDGIGLLRKVFAVLLLLAGVALGITGALGRIGTSGGRAAFRLTLIAVALVVAGFLVTA</sequence>
<accession>A0ABP6YVZ6</accession>
<feature type="transmembrane region" description="Helical" evidence="5">
    <location>
        <begin position="221"/>
        <end position="242"/>
    </location>
</feature>
<gene>
    <name evidence="6" type="ORF">GCM10022223_04230</name>
</gene>
<name>A0ABP6YVZ6_9ACTN</name>
<comment type="caution">
    <text evidence="6">The sequence shown here is derived from an EMBL/GenBank/DDBJ whole genome shotgun (WGS) entry which is preliminary data.</text>
</comment>
<proteinExistence type="predicted"/>
<evidence type="ECO:0000256" key="1">
    <source>
        <dbReference type="ARBA" id="ARBA00004141"/>
    </source>
</evidence>
<dbReference type="InterPro" id="IPR000537">
    <property type="entry name" value="UbiA_prenyltransferase"/>
</dbReference>
<comment type="subcellular location">
    <subcellularLocation>
        <location evidence="1">Membrane</location>
        <topology evidence="1">Multi-pass membrane protein</topology>
    </subcellularLocation>
</comment>
<evidence type="ECO:0000256" key="3">
    <source>
        <dbReference type="ARBA" id="ARBA00022989"/>
    </source>
</evidence>
<feature type="transmembrane region" description="Helical" evidence="5">
    <location>
        <begin position="190"/>
        <end position="209"/>
    </location>
</feature>
<keyword evidence="3 5" id="KW-1133">Transmembrane helix</keyword>
<dbReference type="EMBL" id="BAAAZO010000001">
    <property type="protein sequence ID" value="GAA3592679.1"/>
    <property type="molecule type" value="Genomic_DNA"/>
</dbReference>
<organism evidence="6 7">
    <name type="scientific">Kineosporia mesophila</name>
    <dbReference type="NCBI Taxonomy" id="566012"/>
    <lineage>
        <taxon>Bacteria</taxon>
        <taxon>Bacillati</taxon>
        <taxon>Actinomycetota</taxon>
        <taxon>Actinomycetes</taxon>
        <taxon>Kineosporiales</taxon>
        <taxon>Kineosporiaceae</taxon>
        <taxon>Kineosporia</taxon>
    </lineage>
</organism>
<keyword evidence="2 5" id="KW-0812">Transmembrane</keyword>
<evidence type="ECO:0000256" key="2">
    <source>
        <dbReference type="ARBA" id="ARBA00022692"/>
    </source>
</evidence>
<feature type="transmembrane region" description="Helical" evidence="5">
    <location>
        <begin position="248"/>
        <end position="267"/>
    </location>
</feature>
<evidence type="ECO:0000313" key="7">
    <source>
        <dbReference type="Proteomes" id="UP001501074"/>
    </source>
</evidence>
<reference evidence="7" key="1">
    <citation type="journal article" date="2019" name="Int. J. Syst. Evol. Microbiol.">
        <title>The Global Catalogue of Microorganisms (GCM) 10K type strain sequencing project: providing services to taxonomists for standard genome sequencing and annotation.</title>
        <authorList>
            <consortium name="The Broad Institute Genomics Platform"/>
            <consortium name="The Broad Institute Genome Sequencing Center for Infectious Disease"/>
            <person name="Wu L."/>
            <person name="Ma J."/>
        </authorList>
    </citation>
    <scope>NUCLEOTIDE SEQUENCE [LARGE SCALE GENOMIC DNA]</scope>
    <source>
        <strain evidence="7">JCM 16902</strain>
    </source>
</reference>
<dbReference type="InterPro" id="IPR044878">
    <property type="entry name" value="UbiA_sf"/>
</dbReference>
<feature type="transmembrane region" description="Helical" evidence="5">
    <location>
        <begin position="67"/>
        <end position="91"/>
    </location>
</feature>
<keyword evidence="4 5" id="KW-0472">Membrane</keyword>